<reference evidence="2" key="1">
    <citation type="submission" date="2016-11" db="EMBL/GenBank/DDBJ databases">
        <authorList>
            <person name="Varghese N."/>
            <person name="Submissions S."/>
        </authorList>
    </citation>
    <scope>NUCLEOTIDE SEQUENCE [LARGE SCALE GENOMIC DNA]</scope>
    <source>
        <strain evidence="2">DSM 18802</strain>
    </source>
</reference>
<dbReference type="RefSeq" id="WP_073256528.1">
    <property type="nucleotide sequence ID" value="NZ_FRCR01000007.1"/>
</dbReference>
<sequence length="74" mass="8618">MFKPQTNTSSELKVIPFDQKGQVVGTKTDIDYNEIKAQLFWYSYQNLKLQYEEISKTLKAICNQLESIAEQLAR</sequence>
<name>A0A1M7JTC8_9FIRM</name>
<organism evidence="1 2">
    <name type="scientific">Caldanaerovirga acetigignens</name>
    <dbReference type="NCBI Taxonomy" id="447595"/>
    <lineage>
        <taxon>Bacteria</taxon>
        <taxon>Bacillati</taxon>
        <taxon>Bacillota</taxon>
        <taxon>Clostridia</taxon>
        <taxon>Thermosediminibacterales</taxon>
        <taxon>Thermosediminibacteraceae</taxon>
        <taxon>Caldanaerovirga</taxon>
    </lineage>
</organism>
<dbReference type="EMBL" id="FRCR01000007">
    <property type="protein sequence ID" value="SHM56266.1"/>
    <property type="molecule type" value="Genomic_DNA"/>
</dbReference>
<evidence type="ECO:0000313" key="2">
    <source>
        <dbReference type="Proteomes" id="UP000184375"/>
    </source>
</evidence>
<dbReference type="STRING" id="447595.SAMN05660826_01335"/>
<dbReference type="AlphaFoldDB" id="A0A1M7JTC8"/>
<keyword evidence="2" id="KW-1185">Reference proteome</keyword>
<accession>A0A1M7JTC8</accession>
<protein>
    <submittedName>
        <fullName evidence="1">Uncharacterized protein</fullName>
    </submittedName>
</protein>
<dbReference type="Proteomes" id="UP000184375">
    <property type="component" value="Unassembled WGS sequence"/>
</dbReference>
<proteinExistence type="predicted"/>
<gene>
    <name evidence="1" type="ORF">SAMN05660826_01335</name>
</gene>
<evidence type="ECO:0000313" key="1">
    <source>
        <dbReference type="EMBL" id="SHM56266.1"/>
    </source>
</evidence>